<evidence type="ECO:0000256" key="4">
    <source>
        <dbReference type="ARBA" id="ARBA00022642"/>
    </source>
</evidence>
<organism evidence="13 14">
    <name type="scientific">Jiulongibacter sediminis</name>
    <dbReference type="NCBI Taxonomy" id="1605367"/>
    <lineage>
        <taxon>Bacteria</taxon>
        <taxon>Pseudomonadati</taxon>
        <taxon>Bacteroidota</taxon>
        <taxon>Cytophagia</taxon>
        <taxon>Cytophagales</taxon>
        <taxon>Leadbetterellaceae</taxon>
        <taxon>Jiulongibacter</taxon>
    </lineage>
</organism>
<dbReference type="HAMAP" id="MF_00244">
    <property type="entry name" value="NaMN_adenylyltr"/>
    <property type="match status" value="1"/>
</dbReference>
<comment type="caution">
    <text evidence="13">The sequence shown here is derived from an EMBL/GenBank/DDBJ whole genome shotgun (WGS) entry which is preliminary data.</text>
</comment>
<evidence type="ECO:0000313" key="13">
    <source>
        <dbReference type="EMBL" id="KPM47001.1"/>
    </source>
</evidence>
<evidence type="ECO:0000313" key="14">
    <source>
        <dbReference type="Proteomes" id="UP000050454"/>
    </source>
</evidence>
<dbReference type="UniPathway" id="UPA00253">
    <property type="reaction ID" value="UER00332"/>
</dbReference>
<keyword evidence="6 11" id="KW-0548">Nucleotidyltransferase</keyword>
<feature type="domain" description="Cytidyltransferase-like" evidence="12">
    <location>
        <begin position="5"/>
        <end position="163"/>
    </location>
</feature>
<dbReference type="STRING" id="1605367.AFM12_17385"/>
<dbReference type="Pfam" id="PF01467">
    <property type="entry name" value="CTP_transf_like"/>
    <property type="match status" value="1"/>
</dbReference>
<dbReference type="PANTHER" id="PTHR39321">
    <property type="entry name" value="NICOTINATE-NUCLEOTIDE ADENYLYLTRANSFERASE-RELATED"/>
    <property type="match status" value="1"/>
</dbReference>
<protein>
    <recommendedName>
        <fullName evidence="11">Probable nicotinate-nucleotide adenylyltransferase</fullName>
        <ecNumber evidence="11">2.7.7.18</ecNumber>
    </recommendedName>
    <alternativeName>
        <fullName evidence="11">Deamido-NAD(+) diphosphorylase</fullName>
    </alternativeName>
    <alternativeName>
        <fullName evidence="11">Deamido-NAD(+) pyrophosphorylase</fullName>
    </alternativeName>
    <alternativeName>
        <fullName evidence="11">Nicotinate mononucleotide adenylyltransferase</fullName>
        <shortName evidence="11">NaMN adenylyltransferase</shortName>
    </alternativeName>
</protein>
<keyword evidence="7 11" id="KW-0547">Nucleotide-binding</keyword>
<comment type="catalytic activity">
    <reaction evidence="10 11">
        <text>nicotinate beta-D-ribonucleotide + ATP + H(+) = deamido-NAD(+) + diphosphate</text>
        <dbReference type="Rhea" id="RHEA:22860"/>
        <dbReference type="ChEBI" id="CHEBI:15378"/>
        <dbReference type="ChEBI" id="CHEBI:30616"/>
        <dbReference type="ChEBI" id="CHEBI:33019"/>
        <dbReference type="ChEBI" id="CHEBI:57502"/>
        <dbReference type="ChEBI" id="CHEBI:58437"/>
        <dbReference type="EC" id="2.7.7.18"/>
    </reaction>
</comment>
<evidence type="ECO:0000256" key="8">
    <source>
        <dbReference type="ARBA" id="ARBA00022840"/>
    </source>
</evidence>
<dbReference type="InterPro" id="IPR004821">
    <property type="entry name" value="Cyt_trans-like"/>
</dbReference>
<keyword evidence="9 11" id="KW-0520">NAD</keyword>
<keyword evidence="5 11" id="KW-0808">Transferase</keyword>
<name>A0A0P7C132_9BACT</name>
<dbReference type="RefSeq" id="WP_055150966.1">
    <property type="nucleotide sequence ID" value="NZ_JXSZ01000013.1"/>
</dbReference>
<dbReference type="EC" id="2.7.7.18" evidence="11"/>
<dbReference type="GO" id="GO:0009435">
    <property type="term" value="P:NAD+ biosynthetic process"/>
    <property type="evidence" value="ECO:0007669"/>
    <property type="project" value="UniProtKB-UniRule"/>
</dbReference>
<dbReference type="PANTHER" id="PTHR39321:SF3">
    <property type="entry name" value="PHOSPHOPANTETHEINE ADENYLYLTRANSFERASE"/>
    <property type="match status" value="1"/>
</dbReference>
<dbReference type="AlphaFoldDB" id="A0A0P7C132"/>
<gene>
    <name evidence="11" type="primary">nadD</name>
    <name evidence="13" type="ORF">AFM12_17385</name>
</gene>
<evidence type="ECO:0000256" key="6">
    <source>
        <dbReference type="ARBA" id="ARBA00022695"/>
    </source>
</evidence>
<dbReference type="Proteomes" id="UP000050454">
    <property type="component" value="Unassembled WGS sequence"/>
</dbReference>
<dbReference type="OrthoDB" id="5295945at2"/>
<evidence type="ECO:0000256" key="11">
    <source>
        <dbReference type="HAMAP-Rule" id="MF_00244"/>
    </source>
</evidence>
<proteinExistence type="inferred from homology"/>
<evidence type="ECO:0000256" key="9">
    <source>
        <dbReference type="ARBA" id="ARBA00023027"/>
    </source>
</evidence>
<comment type="pathway">
    <text evidence="2 11">Cofactor biosynthesis; NAD(+) biosynthesis; deamido-NAD(+) from nicotinate D-ribonucleotide: step 1/1.</text>
</comment>
<sequence length="190" mass="22453">MKIGLFFGSFNPIHMGHLIIGNTMAYNTDLDEVWYIVSPQNPFKKNKSLLHEFDRLEMVEKAIADNFKLKASDIEFSMPKPSYTIDTLTVLSEKFSQHEFVLIMGEDNLVQFRNWKNYEKILEYYQLYVYPRPNTDPHEFENHTSVKFEEAPLLDISATYIRNAIKNGKSIRYMVKEEVEKFIELKGFYL</sequence>
<dbReference type="NCBIfam" id="TIGR00125">
    <property type="entry name" value="cyt_tran_rel"/>
    <property type="match status" value="1"/>
</dbReference>
<evidence type="ECO:0000256" key="5">
    <source>
        <dbReference type="ARBA" id="ARBA00022679"/>
    </source>
</evidence>
<reference evidence="13 14" key="1">
    <citation type="submission" date="2015-07" db="EMBL/GenBank/DDBJ databases">
        <title>The draft genome sequence of Leadbetterella sp. JN14-9.</title>
        <authorList>
            <person name="Liu Y."/>
            <person name="Du J."/>
            <person name="Shao Z."/>
        </authorList>
    </citation>
    <scope>NUCLEOTIDE SEQUENCE [LARGE SCALE GENOMIC DNA]</scope>
    <source>
        <strain evidence="13 14">JN14-9</strain>
    </source>
</reference>
<dbReference type="NCBIfam" id="TIGR00482">
    <property type="entry name" value="nicotinate (nicotinamide) nucleotide adenylyltransferase"/>
    <property type="match status" value="1"/>
</dbReference>
<dbReference type="EMBL" id="LGTQ01000013">
    <property type="protein sequence ID" value="KPM47001.1"/>
    <property type="molecule type" value="Genomic_DNA"/>
</dbReference>
<evidence type="ECO:0000256" key="3">
    <source>
        <dbReference type="ARBA" id="ARBA00009014"/>
    </source>
</evidence>
<keyword evidence="14" id="KW-1185">Reference proteome</keyword>
<accession>A0A0P7C132</accession>
<dbReference type="GO" id="GO:0004515">
    <property type="term" value="F:nicotinate-nucleotide adenylyltransferase activity"/>
    <property type="evidence" value="ECO:0007669"/>
    <property type="project" value="UniProtKB-UniRule"/>
</dbReference>
<comment type="similarity">
    <text evidence="3 11">Belongs to the NadD family.</text>
</comment>
<dbReference type="CDD" id="cd02165">
    <property type="entry name" value="NMNAT"/>
    <property type="match status" value="1"/>
</dbReference>
<keyword evidence="4 11" id="KW-0662">Pyridine nucleotide biosynthesis</keyword>
<keyword evidence="8 11" id="KW-0067">ATP-binding</keyword>
<dbReference type="PATRIC" id="fig|1605367.3.peg.910"/>
<evidence type="ECO:0000259" key="12">
    <source>
        <dbReference type="Pfam" id="PF01467"/>
    </source>
</evidence>
<dbReference type="Gene3D" id="3.40.50.620">
    <property type="entry name" value="HUPs"/>
    <property type="match status" value="1"/>
</dbReference>
<evidence type="ECO:0000256" key="2">
    <source>
        <dbReference type="ARBA" id="ARBA00005019"/>
    </source>
</evidence>
<dbReference type="InterPro" id="IPR014729">
    <property type="entry name" value="Rossmann-like_a/b/a_fold"/>
</dbReference>
<dbReference type="SUPFAM" id="SSF52374">
    <property type="entry name" value="Nucleotidylyl transferase"/>
    <property type="match status" value="1"/>
</dbReference>
<evidence type="ECO:0000256" key="1">
    <source>
        <dbReference type="ARBA" id="ARBA00002324"/>
    </source>
</evidence>
<evidence type="ECO:0000256" key="10">
    <source>
        <dbReference type="ARBA" id="ARBA00048721"/>
    </source>
</evidence>
<dbReference type="InterPro" id="IPR005248">
    <property type="entry name" value="NadD/NMNAT"/>
</dbReference>
<dbReference type="GO" id="GO:0005524">
    <property type="term" value="F:ATP binding"/>
    <property type="evidence" value="ECO:0007669"/>
    <property type="project" value="UniProtKB-KW"/>
</dbReference>
<evidence type="ECO:0000256" key="7">
    <source>
        <dbReference type="ARBA" id="ARBA00022741"/>
    </source>
</evidence>
<comment type="function">
    <text evidence="1 11">Catalyzes the reversible adenylation of nicotinate mononucleotide (NaMN) to nicotinic acid adenine dinucleotide (NaAD).</text>
</comment>